<dbReference type="AlphaFoldDB" id="A0A8X6NPJ0"/>
<evidence type="ECO:0000313" key="2">
    <source>
        <dbReference type="Proteomes" id="UP000887013"/>
    </source>
</evidence>
<accession>A0A8X6NPJ0</accession>
<keyword evidence="2" id="KW-1185">Reference proteome</keyword>
<name>A0A8X6NPJ0_NEPPI</name>
<organism evidence="1 2">
    <name type="scientific">Nephila pilipes</name>
    <name type="common">Giant wood spider</name>
    <name type="synonym">Nephila maculata</name>
    <dbReference type="NCBI Taxonomy" id="299642"/>
    <lineage>
        <taxon>Eukaryota</taxon>
        <taxon>Metazoa</taxon>
        <taxon>Ecdysozoa</taxon>
        <taxon>Arthropoda</taxon>
        <taxon>Chelicerata</taxon>
        <taxon>Arachnida</taxon>
        <taxon>Araneae</taxon>
        <taxon>Araneomorphae</taxon>
        <taxon>Entelegynae</taxon>
        <taxon>Araneoidea</taxon>
        <taxon>Nephilidae</taxon>
        <taxon>Nephila</taxon>
    </lineage>
</organism>
<comment type="caution">
    <text evidence="1">The sequence shown here is derived from an EMBL/GenBank/DDBJ whole genome shotgun (WGS) entry which is preliminary data.</text>
</comment>
<gene>
    <name evidence="1" type="ORF">NPIL_57701</name>
</gene>
<sequence length="172" mass="20186">MPGRRIYRATISSLIANMNQECTRTLWRTTVEHTFLHTGFRGKRLTRTLVDKIILHVTWPKFTVHGSRYEEEIQFFSELHIIQNLISVKTSENIWIGAVGQYDSLHLRIFPIYIMICCLHGHRFLSPSSTRSLNPCLSLNYCFGYKKISFMDIMLLYYDSLLYGYRIGIHTS</sequence>
<dbReference type="Proteomes" id="UP000887013">
    <property type="component" value="Unassembled WGS sequence"/>
</dbReference>
<dbReference type="EMBL" id="BMAW01011508">
    <property type="protein sequence ID" value="GFT24206.1"/>
    <property type="molecule type" value="Genomic_DNA"/>
</dbReference>
<protein>
    <submittedName>
        <fullName evidence="1">Uncharacterized protein</fullName>
    </submittedName>
</protein>
<evidence type="ECO:0000313" key="1">
    <source>
        <dbReference type="EMBL" id="GFT24206.1"/>
    </source>
</evidence>
<reference evidence="1" key="1">
    <citation type="submission" date="2020-08" db="EMBL/GenBank/DDBJ databases">
        <title>Multicomponent nature underlies the extraordinary mechanical properties of spider dragline silk.</title>
        <authorList>
            <person name="Kono N."/>
            <person name="Nakamura H."/>
            <person name="Mori M."/>
            <person name="Yoshida Y."/>
            <person name="Ohtoshi R."/>
            <person name="Malay A.D."/>
            <person name="Moran D.A.P."/>
            <person name="Tomita M."/>
            <person name="Numata K."/>
            <person name="Arakawa K."/>
        </authorList>
    </citation>
    <scope>NUCLEOTIDE SEQUENCE</scope>
</reference>
<proteinExistence type="predicted"/>